<reference evidence="2 3" key="1">
    <citation type="journal article" date="2019" name="Int. J. Syst. Evol. Microbiol.">
        <title>The Global Catalogue of Microorganisms (GCM) 10K type strain sequencing project: providing services to taxonomists for standard genome sequencing and annotation.</title>
        <authorList>
            <consortium name="The Broad Institute Genomics Platform"/>
            <consortium name="The Broad Institute Genome Sequencing Center for Infectious Disease"/>
            <person name="Wu L."/>
            <person name="Ma J."/>
        </authorList>
    </citation>
    <scope>NUCLEOTIDE SEQUENCE [LARGE SCALE GENOMIC DNA]</scope>
    <source>
        <strain evidence="2 3">JCM 15900</strain>
    </source>
</reference>
<evidence type="ECO:0000313" key="2">
    <source>
        <dbReference type="EMBL" id="GAA2101819.1"/>
    </source>
</evidence>
<comment type="caution">
    <text evidence="2">The sequence shown here is derived from an EMBL/GenBank/DDBJ whole genome shotgun (WGS) entry which is preliminary data.</text>
</comment>
<evidence type="ECO:0000313" key="3">
    <source>
        <dbReference type="Proteomes" id="UP001500984"/>
    </source>
</evidence>
<gene>
    <name evidence="2" type="ORF">GCM10009823_24830</name>
</gene>
<protein>
    <submittedName>
        <fullName evidence="2">Uncharacterized protein</fullName>
    </submittedName>
</protein>
<feature type="compositionally biased region" description="Basic and acidic residues" evidence="1">
    <location>
        <begin position="19"/>
        <end position="39"/>
    </location>
</feature>
<sequence>MHDAAVSGHAVDQTLTDQTPERFSHRQAADVELPRKGLLDETGATRAYPVDNLRTQRQSDSLLGRSRRWADFQTLHLMDNSASEYSSLERAPEAGRVDQP</sequence>
<dbReference type="Proteomes" id="UP001500984">
    <property type="component" value="Unassembled WGS sequence"/>
</dbReference>
<proteinExistence type="predicted"/>
<feature type="compositionally biased region" description="Basic and acidic residues" evidence="1">
    <location>
        <begin position="90"/>
        <end position="100"/>
    </location>
</feature>
<accession>A0ABN2X0B2</accession>
<name>A0ABN2X0B2_9MICO</name>
<feature type="region of interest" description="Disordered" evidence="1">
    <location>
        <begin position="80"/>
        <end position="100"/>
    </location>
</feature>
<dbReference type="EMBL" id="BAAAPZ010000011">
    <property type="protein sequence ID" value="GAA2101819.1"/>
    <property type="molecule type" value="Genomic_DNA"/>
</dbReference>
<evidence type="ECO:0000256" key="1">
    <source>
        <dbReference type="SAM" id="MobiDB-lite"/>
    </source>
</evidence>
<feature type="region of interest" description="Disordered" evidence="1">
    <location>
        <begin position="1"/>
        <end position="45"/>
    </location>
</feature>
<keyword evidence="3" id="KW-1185">Reference proteome</keyword>
<organism evidence="2 3">
    <name type="scientific">Brevibacterium salitolerans</name>
    <dbReference type="NCBI Taxonomy" id="1403566"/>
    <lineage>
        <taxon>Bacteria</taxon>
        <taxon>Bacillati</taxon>
        <taxon>Actinomycetota</taxon>
        <taxon>Actinomycetes</taxon>
        <taxon>Micrococcales</taxon>
        <taxon>Brevibacteriaceae</taxon>
        <taxon>Brevibacterium</taxon>
    </lineage>
</organism>